<accession>A0A2G9USZ6</accession>
<evidence type="ECO:0008006" key="4">
    <source>
        <dbReference type="Google" id="ProtNLM"/>
    </source>
</evidence>
<gene>
    <name evidence="2" type="ORF">TELCIR_04665</name>
</gene>
<dbReference type="Proteomes" id="UP000230423">
    <property type="component" value="Unassembled WGS sequence"/>
</dbReference>
<sequence>MVESGCTASKVVKAGDILVKVNATEVFDRDVARKMIMESINASKRVTLTLERCLFAPLPPLIPKPQGSVPGAPPQPEPPKPPLDVVLPADVVGILEANKNFFRAPCSLPPCLKKVPQSRETLAHLNMPPSPTTETTIPYDPSPKPLKATPKRLGS</sequence>
<dbReference type="EMBL" id="KZ345472">
    <property type="protein sequence ID" value="PIO73357.1"/>
    <property type="molecule type" value="Genomic_DNA"/>
</dbReference>
<keyword evidence="3" id="KW-1185">Reference proteome</keyword>
<reference evidence="2 3" key="1">
    <citation type="submission" date="2015-09" db="EMBL/GenBank/DDBJ databases">
        <title>Draft genome of the parasitic nematode Teladorsagia circumcincta isolate WARC Sus (inbred).</title>
        <authorList>
            <person name="Mitreva M."/>
        </authorList>
    </citation>
    <scope>NUCLEOTIDE SEQUENCE [LARGE SCALE GENOMIC DNA]</scope>
    <source>
        <strain evidence="2 3">S</strain>
    </source>
</reference>
<proteinExistence type="predicted"/>
<dbReference type="PANTHER" id="PTHR31327">
    <property type="entry name" value="SPERM MEIOSIS PDZ DOMAIN CONTAINING PROTEINS-RELATED"/>
    <property type="match status" value="1"/>
</dbReference>
<feature type="region of interest" description="Disordered" evidence="1">
    <location>
        <begin position="122"/>
        <end position="155"/>
    </location>
</feature>
<organism evidence="2 3">
    <name type="scientific">Teladorsagia circumcincta</name>
    <name type="common">Brown stomach worm</name>
    <name type="synonym">Ostertagia circumcincta</name>
    <dbReference type="NCBI Taxonomy" id="45464"/>
    <lineage>
        <taxon>Eukaryota</taxon>
        <taxon>Metazoa</taxon>
        <taxon>Ecdysozoa</taxon>
        <taxon>Nematoda</taxon>
        <taxon>Chromadorea</taxon>
        <taxon>Rhabditida</taxon>
        <taxon>Rhabditina</taxon>
        <taxon>Rhabditomorpha</taxon>
        <taxon>Strongyloidea</taxon>
        <taxon>Trichostrongylidae</taxon>
        <taxon>Teladorsagia</taxon>
    </lineage>
</organism>
<dbReference type="PANTHER" id="PTHR31327:SF5">
    <property type="entry name" value="PDZ DOMAIN-CONTAINING PROTEIN"/>
    <property type="match status" value="1"/>
</dbReference>
<protein>
    <recommendedName>
        <fullName evidence="4">PDZ domain-containing protein</fullName>
    </recommendedName>
</protein>
<evidence type="ECO:0000256" key="1">
    <source>
        <dbReference type="SAM" id="MobiDB-lite"/>
    </source>
</evidence>
<evidence type="ECO:0000313" key="3">
    <source>
        <dbReference type="Proteomes" id="UP000230423"/>
    </source>
</evidence>
<feature type="compositionally biased region" description="Pro residues" evidence="1">
    <location>
        <begin position="71"/>
        <end position="82"/>
    </location>
</feature>
<dbReference type="AlphaFoldDB" id="A0A2G9USZ6"/>
<evidence type="ECO:0000313" key="2">
    <source>
        <dbReference type="EMBL" id="PIO73357.1"/>
    </source>
</evidence>
<dbReference type="InterPro" id="IPR040264">
    <property type="entry name" value="T15H9.4-like"/>
</dbReference>
<feature type="region of interest" description="Disordered" evidence="1">
    <location>
        <begin position="64"/>
        <end position="83"/>
    </location>
</feature>
<name>A0A2G9USZ6_TELCI</name>
<dbReference type="OrthoDB" id="5852987at2759"/>